<keyword evidence="3" id="KW-0614">Plasmid</keyword>
<keyword evidence="1" id="KW-0051">Antiviral defense</keyword>
<evidence type="ECO:0000256" key="1">
    <source>
        <dbReference type="ARBA" id="ARBA00023118"/>
    </source>
</evidence>
<organism evidence="3 4">
    <name type="scientific">Allomeiothermus silvanus (strain ATCC 700542 / DSM 9946 / NBRC 106475 / NCIMB 13440 / VI-R2)</name>
    <name type="common">Thermus silvanus</name>
    <dbReference type="NCBI Taxonomy" id="526227"/>
    <lineage>
        <taxon>Bacteria</taxon>
        <taxon>Thermotogati</taxon>
        <taxon>Deinococcota</taxon>
        <taxon>Deinococci</taxon>
        <taxon>Thermales</taxon>
        <taxon>Thermaceae</taxon>
        <taxon>Allomeiothermus</taxon>
    </lineage>
</organism>
<dbReference type="InterPro" id="IPR005537">
    <property type="entry name" value="RAMP_III_fam"/>
</dbReference>
<dbReference type="KEGG" id="msv:Mesil_3381"/>
<dbReference type="EMBL" id="CP002043">
    <property type="protein sequence ID" value="ADH65193.1"/>
    <property type="molecule type" value="Genomic_DNA"/>
</dbReference>
<dbReference type="Pfam" id="PF03787">
    <property type="entry name" value="RAMPs"/>
    <property type="match status" value="1"/>
</dbReference>
<evidence type="ECO:0000259" key="2">
    <source>
        <dbReference type="Pfam" id="PF03787"/>
    </source>
</evidence>
<evidence type="ECO:0000313" key="4">
    <source>
        <dbReference type="Proteomes" id="UP000001916"/>
    </source>
</evidence>
<dbReference type="RefSeq" id="WP_013159707.1">
    <property type="nucleotide sequence ID" value="NC_014213.1"/>
</dbReference>
<evidence type="ECO:0000313" key="3">
    <source>
        <dbReference type="EMBL" id="ADH65193.1"/>
    </source>
</evidence>
<feature type="domain" description="CRISPR type III-associated protein" evidence="2">
    <location>
        <begin position="23"/>
        <end position="189"/>
    </location>
</feature>
<protein>
    <recommendedName>
        <fullName evidence="2">CRISPR type III-associated protein domain-containing protein</fullName>
    </recommendedName>
</protein>
<dbReference type="Proteomes" id="UP000001916">
    <property type="component" value="Plasmid pMESIL01"/>
</dbReference>
<dbReference type="GO" id="GO:0051607">
    <property type="term" value="P:defense response to virus"/>
    <property type="evidence" value="ECO:0007669"/>
    <property type="project" value="UniProtKB-KW"/>
</dbReference>
<gene>
    <name evidence="3" type="ORF">Mesil_3381</name>
</gene>
<reference evidence="3 4" key="1">
    <citation type="journal article" date="2010" name="Stand. Genomic Sci.">
        <title>Complete genome sequence of Meiothermus silvanus type strain (VI-R2).</title>
        <authorList>
            <person name="Sikorski J."/>
            <person name="Tindall B.J."/>
            <person name="Lowry S."/>
            <person name="Lucas S."/>
            <person name="Nolan M."/>
            <person name="Copeland A."/>
            <person name="Glavina Del Rio T."/>
            <person name="Tice H."/>
            <person name="Cheng J.F."/>
            <person name="Han C."/>
            <person name="Pitluck S."/>
            <person name="Liolios K."/>
            <person name="Ivanova N."/>
            <person name="Mavromatis K."/>
            <person name="Mikhailova N."/>
            <person name="Pati A."/>
            <person name="Goodwin L."/>
            <person name="Chen A."/>
            <person name="Palaniappan K."/>
            <person name="Land M."/>
            <person name="Hauser L."/>
            <person name="Chang Y.J."/>
            <person name="Jeffries C.D."/>
            <person name="Rohde M."/>
            <person name="Goker M."/>
            <person name="Woyke T."/>
            <person name="Bristow J."/>
            <person name="Eisen J.A."/>
            <person name="Markowitz V."/>
            <person name="Hugenholtz P."/>
            <person name="Kyrpides N.C."/>
            <person name="Klenk H.P."/>
            <person name="Lapidus A."/>
        </authorList>
    </citation>
    <scope>NUCLEOTIDE SEQUENCE [LARGE SCALE GENOMIC DNA]</scope>
    <source>
        <strain evidence="4">ATCC 700542 / DSM 9946 / VI-R2</strain>
        <plasmid evidence="4">Plasmid pMESIL01</plasmid>
    </source>
</reference>
<proteinExistence type="predicted"/>
<name>D7BJ37_ALLS1</name>
<keyword evidence="4" id="KW-1185">Reference proteome</keyword>
<dbReference type="AlphaFoldDB" id="D7BJ37"/>
<geneLocation type="plasmid" evidence="3 4">
    <name>pMESIL01</name>
</geneLocation>
<accession>D7BJ37</accession>
<dbReference type="NCBIfam" id="TIGR01894">
    <property type="entry name" value="cas_TM1795_cmr1"/>
    <property type="match status" value="1"/>
</dbReference>
<sequence>MPRAIPIPPPEHKTATLETWTLELKTLTPLFGGSATPREVDPENPVRAASVRGHLRFWWRAVAGGRYTSAEELFKAEEEIWGSAAKHGRVALRVLEQTAGESKKPSDLVPDRGTARTGPMEKFFLHPFNPNQSEGLPEASGRVWVAFTLELDVTRLSPEEKEQLKTALRAWIAFGGVGARTRRGVGALEALSDVSDWLPASPNQLKDWFTASPIAEPQHTILAGAVIYLGQPHKPSNTDPYKGHVAWRELGRFWARFRKGHFVKDLKTGQTMTYTPMAGGKWQDHKTLLALRPNQEQIALAKPYLGLPIVYQRLGNSFSGTLEARHPQGARMASPVILKPMAFADGSVRPAVILLNTPAPTQIKVNGKELALHLPNNDPVLKALEASNALEAVRKAARIQGFTVEVRL</sequence>
<dbReference type="HOGENOM" id="CLU_043263_0_0_0"/>
<dbReference type="OrthoDB" id="190500at2"/>
<dbReference type="eggNOG" id="COG1367">
    <property type="taxonomic scope" value="Bacteria"/>
</dbReference>
<dbReference type="InterPro" id="IPR007522">
    <property type="entry name" value="CRISPR-assoc_prot_TM1795"/>
</dbReference>